<evidence type="ECO:0000256" key="5">
    <source>
        <dbReference type="SAM" id="Phobius"/>
    </source>
</evidence>
<keyword evidence="5" id="KW-0472">Membrane</keyword>
<reference evidence="8" key="1">
    <citation type="journal article" date="2015" name="Genome Announc.">
        <title>Genome sequence of the AIDS-associated pathogen Penicillium marneffei (ATCC18224) and its near taxonomic relative Talaromyces stipitatus (ATCC10500).</title>
        <authorList>
            <person name="Nierman W.C."/>
            <person name="Fedorova-Abrams N.D."/>
            <person name="Andrianopoulos A."/>
        </authorList>
    </citation>
    <scope>NUCLEOTIDE SEQUENCE [LARGE SCALE GENOMIC DNA]</scope>
    <source>
        <strain evidence="8">ATCC 18224 / CBS 334.59 / QM 7333</strain>
    </source>
</reference>
<keyword evidence="4" id="KW-0560">Oxidoreductase</keyword>
<dbReference type="Pfam" id="PF01494">
    <property type="entry name" value="FAD_binding_3"/>
    <property type="match status" value="2"/>
</dbReference>
<keyword evidence="5" id="KW-0812">Transmembrane</keyword>
<keyword evidence="7" id="KW-0503">Monooxygenase</keyword>
<dbReference type="PRINTS" id="PR00420">
    <property type="entry name" value="RNGMNOXGNASE"/>
</dbReference>
<keyword evidence="8" id="KW-1185">Reference proteome</keyword>
<dbReference type="AlphaFoldDB" id="B6QB72"/>
<dbReference type="PANTHER" id="PTHR47356">
    <property type="entry name" value="FAD-DEPENDENT MONOOXYGENASE ASQG-RELATED"/>
    <property type="match status" value="1"/>
</dbReference>
<feature type="transmembrane region" description="Helical" evidence="5">
    <location>
        <begin position="613"/>
        <end position="635"/>
    </location>
</feature>
<dbReference type="PhylomeDB" id="B6QB72"/>
<dbReference type="InterPro" id="IPR036188">
    <property type="entry name" value="FAD/NAD-bd_sf"/>
</dbReference>
<feature type="transmembrane region" description="Helical" evidence="5">
    <location>
        <begin position="534"/>
        <end position="557"/>
    </location>
</feature>
<keyword evidence="2" id="KW-0285">Flavoprotein</keyword>
<evidence type="ECO:0000313" key="8">
    <source>
        <dbReference type="Proteomes" id="UP000001294"/>
    </source>
</evidence>
<dbReference type="PANTHER" id="PTHR47356:SF2">
    <property type="entry name" value="FAD-BINDING DOMAIN-CONTAINING PROTEIN-RELATED"/>
    <property type="match status" value="1"/>
</dbReference>
<gene>
    <name evidence="7" type="ORF">PMAA_074530</name>
</gene>
<dbReference type="Proteomes" id="UP000001294">
    <property type="component" value="Unassembled WGS sequence"/>
</dbReference>
<dbReference type="OrthoDB" id="10029326at2759"/>
<protein>
    <submittedName>
        <fullName evidence="7">Monooxygenase, putative</fullName>
    </submittedName>
</protein>
<feature type="transmembrane region" description="Helical" evidence="5">
    <location>
        <begin position="577"/>
        <end position="601"/>
    </location>
</feature>
<accession>B6QB72</accession>
<dbReference type="HOGENOM" id="CLU_009665_12_0_1"/>
<feature type="transmembrane region" description="Helical" evidence="5">
    <location>
        <begin position="504"/>
        <end position="522"/>
    </location>
</feature>
<feature type="domain" description="FAD-binding" evidence="6">
    <location>
        <begin position="284"/>
        <end position="339"/>
    </location>
</feature>
<dbReference type="GO" id="GO:0071949">
    <property type="term" value="F:FAD binding"/>
    <property type="evidence" value="ECO:0007669"/>
    <property type="project" value="InterPro"/>
</dbReference>
<evidence type="ECO:0000256" key="3">
    <source>
        <dbReference type="ARBA" id="ARBA00022827"/>
    </source>
</evidence>
<name>B6QB72_TALMQ</name>
<dbReference type="STRING" id="441960.B6QB72"/>
<evidence type="ECO:0000313" key="7">
    <source>
        <dbReference type="EMBL" id="EEA26381.1"/>
    </source>
</evidence>
<feature type="transmembrane region" description="Helical" evidence="5">
    <location>
        <begin position="453"/>
        <end position="470"/>
    </location>
</feature>
<dbReference type="InterPro" id="IPR002938">
    <property type="entry name" value="FAD-bd"/>
</dbReference>
<keyword evidence="5" id="KW-1133">Transmembrane helix</keyword>
<dbReference type="InterPro" id="IPR050562">
    <property type="entry name" value="FAD_mOase_fung"/>
</dbReference>
<evidence type="ECO:0000256" key="4">
    <source>
        <dbReference type="ARBA" id="ARBA00023002"/>
    </source>
</evidence>
<keyword evidence="3" id="KW-0274">FAD</keyword>
<evidence type="ECO:0000256" key="1">
    <source>
        <dbReference type="ARBA" id="ARBA00007992"/>
    </source>
</evidence>
<dbReference type="Gene3D" id="3.50.50.60">
    <property type="entry name" value="FAD/NAD(P)-binding domain"/>
    <property type="match status" value="1"/>
</dbReference>
<proteinExistence type="inferred from homology"/>
<sequence length="780" mass="88765">MPTEKPFKVLIAGGGIAGLALAHMLEKFHIDYLLLESHSEIDPTLGASIGIGPHGSRILDQLDLYEPIAELDYKDKRGNHIHKENGDCLLNVSRFNHHLEYRHGYPIIFIDRQLFLRVLYDRLRYKNCVLLNKKVDRVELLESGVEVITTDGQIVRGSLIIGADGVHSAVRREMYRIASEQAPEYFAADEQEPVSCHYICNFGIAQNVAGWIHGHTYTTVGKGYSQLVVSGPGNRIYWFFFERLPETKYGKDVPRCIREMEAEFIKKHKHAPITKTVTFGQIYAKRLFTTLTPLHEYVHEKWFFDRIFMMGDSAHKLNPISGQGGNAAIESAADFVNILLKKKYSRTEGLSGMTSKDIAAIFTEAQASRYERAEQIVAYAHLQQSLTAYEKPLISKLTWEYLMPSKGPYGLIDMFSDQFIDSARLKYLSVKKRARVLPYADELPSSPLKRVRLIQIVFTLWMVYSAFMAYELSQSQKPRTDGLATQNNRFLSLSMQSSPENRVLQNYYFLSNLISPILIYIIEGYRLGTRNTILALPSLFLLAIGFKGIALISPIYAALSVFWSTPLPTRRFVKLGVAHALIPALILGYVLPTALILSGTLDIAKWATWAPRVYKFAPVFVGGLAFFFAYLGQIWNSRYQTPKDQEQSEFECYKAQDVPTLKSAYLFAFFLQAMVHITLLAFAYNELRTVAFQSYWNSNHKTIHQAIDLFWSDPEIAFATWLISNIYSIWDLRCFGYIKTRDCIIGALNVVAGQLLVGPGATWAALWYWREGVIVDLQRN</sequence>
<dbReference type="SUPFAM" id="SSF51905">
    <property type="entry name" value="FAD/NAD(P)-binding domain"/>
    <property type="match status" value="1"/>
</dbReference>
<dbReference type="GO" id="GO:0004497">
    <property type="term" value="F:monooxygenase activity"/>
    <property type="evidence" value="ECO:0007669"/>
    <property type="project" value="UniProtKB-KW"/>
</dbReference>
<feature type="transmembrane region" description="Helical" evidence="5">
    <location>
        <begin position="664"/>
        <end position="684"/>
    </location>
</feature>
<feature type="domain" description="FAD-binding" evidence="6">
    <location>
        <begin position="8"/>
        <end position="174"/>
    </location>
</feature>
<organism evidence="7 8">
    <name type="scientific">Talaromyces marneffei (strain ATCC 18224 / CBS 334.59 / QM 7333)</name>
    <name type="common">Penicillium marneffei</name>
    <dbReference type="NCBI Taxonomy" id="441960"/>
    <lineage>
        <taxon>Eukaryota</taxon>
        <taxon>Fungi</taxon>
        <taxon>Dikarya</taxon>
        <taxon>Ascomycota</taxon>
        <taxon>Pezizomycotina</taxon>
        <taxon>Eurotiomycetes</taxon>
        <taxon>Eurotiomycetidae</taxon>
        <taxon>Eurotiales</taxon>
        <taxon>Trichocomaceae</taxon>
        <taxon>Talaromyces</taxon>
        <taxon>Talaromyces sect. Talaromyces</taxon>
    </lineage>
</organism>
<dbReference type="VEuPathDB" id="FungiDB:PMAA_074530"/>
<evidence type="ECO:0000259" key="6">
    <source>
        <dbReference type="Pfam" id="PF01494"/>
    </source>
</evidence>
<dbReference type="EMBL" id="DS995900">
    <property type="protein sequence ID" value="EEA26381.1"/>
    <property type="molecule type" value="Genomic_DNA"/>
</dbReference>
<comment type="similarity">
    <text evidence="1">Belongs to the paxM FAD-dependent monooxygenase family.</text>
</comment>
<evidence type="ECO:0000256" key="2">
    <source>
        <dbReference type="ARBA" id="ARBA00022630"/>
    </source>
</evidence>